<dbReference type="SUPFAM" id="SSF53756">
    <property type="entry name" value="UDP-Glycosyltransferase/glycogen phosphorylase"/>
    <property type="match status" value="1"/>
</dbReference>
<evidence type="ECO:0000313" key="2">
    <source>
        <dbReference type="Proteomes" id="UP000824976"/>
    </source>
</evidence>
<accession>A0ABX8VWV1</accession>
<proteinExistence type="predicted"/>
<dbReference type="Gene3D" id="3.40.50.2000">
    <property type="entry name" value="Glycogen Phosphorylase B"/>
    <property type="match status" value="1"/>
</dbReference>
<reference evidence="1 2" key="1">
    <citation type="submission" date="2019-06" db="EMBL/GenBank/DDBJ databases">
        <title>Complete genome of Dickeya zeae PL65.</title>
        <authorList>
            <person name="Boluk G."/>
            <person name="Arif M."/>
        </authorList>
    </citation>
    <scope>NUCLEOTIDE SEQUENCE [LARGE SCALE GENOMIC DNA]</scope>
    <source>
        <strain evidence="1 2">PL65</strain>
    </source>
</reference>
<gene>
    <name evidence="1" type="ORF">FGI21_10680</name>
</gene>
<evidence type="ECO:0000313" key="1">
    <source>
        <dbReference type="EMBL" id="QYM92305.1"/>
    </source>
</evidence>
<keyword evidence="2" id="KW-1185">Reference proteome</keyword>
<dbReference type="RefSeq" id="WP_220176776.1">
    <property type="nucleotide sequence ID" value="NZ_CP040817.1"/>
</dbReference>
<organism evidence="1 2">
    <name type="scientific">Dickeya zeae</name>
    <dbReference type="NCBI Taxonomy" id="204042"/>
    <lineage>
        <taxon>Bacteria</taxon>
        <taxon>Pseudomonadati</taxon>
        <taxon>Pseudomonadota</taxon>
        <taxon>Gammaproteobacteria</taxon>
        <taxon>Enterobacterales</taxon>
        <taxon>Pectobacteriaceae</taxon>
        <taxon>Dickeya</taxon>
    </lineage>
</organism>
<protein>
    <submittedName>
        <fullName evidence="1">Glycosyltransferase family 9 protein</fullName>
    </submittedName>
</protein>
<dbReference type="EMBL" id="CP040817">
    <property type="protein sequence ID" value="QYM92305.1"/>
    <property type="molecule type" value="Genomic_DNA"/>
</dbReference>
<dbReference type="Proteomes" id="UP000824976">
    <property type="component" value="Chromosome"/>
</dbReference>
<name>A0ABX8VWV1_9GAMM</name>
<sequence>MEHTDLLFKLKIERLNSIRERSYEHGRLKRLIFRFKKISSENGYWSAFTTLTPLYTYFMFKMIKQKIRSFIKNRQFKKEFSQISKDLHEIDRSENSTPLVYAVKITGGLGDALMISRLIRDFQSEVADGFKFDIYFQSPGLVSFFYENIPGFRKCFYTESYNIGVKGYDFALIANQFVIFDESQFNSSRIIKNFPRIFESYSVNLNQRAGIQKYISAHPFLDGAFSDFATKKGKKRYSFLHEMMGIGYTGNEVKLNLDPNVLEKLKISSMKYITIHDGWDNNFNLATDRPTKALPYSTWVSIVDNIKKYLPEIKIVQLGGKTGADIPGVDFNFRDLISFKESAAVIASSLLHIDAESGLVHLGTSIGTKCLVVFGPTNIDWFGYDVNINIAPKQCGNCWWSSDTWMDSCPLGYKKPICTSTQDPIYISESAIDYLKTLV</sequence>